<dbReference type="PROSITE" id="PS50158">
    <property type="entry name" value="ZF_CCHC"/>
    <property type="match status" value="1"/>
</dbReference>
<sequence length="391" mass="42883">MVKLFVGNLADTVDSTKLKQVFQQFTKVTECDVVKNYAFVHIDDDDVQSIISRLNGYNLEGKAIHIQLSTSKLRSQPGMSNQCFRCGSTEHKTPQCPQDPNNQVTQTIKIDLTGAVKRPGGAIDGPDAKRPLQIVSVIDEEIPRPPEPELQQLYEEYNLSRQRYTYYRERLQKEIQAKRNGVPGASYISPFASTLSTSTTQLSSAAVPYVAPQQYTQPAVVGGSHPYSLKAPYAAAAAPPVQQVAAVPQVVPQQTTYITPQPTMYATQTAVPQQVVGVPQQPTPVAVPYAQTIQQQTPAIGVQSSAPMTTQQYLQTVGLQQAQHQQQGTTLGMTQPQQTTLNAPYAGMSTTNQWMQQQQPAQQMLGVQRSQSVVPQQQTYQSSGLVKLNLV</sequence>
<dbReference type="Gene3D" id="3.30.70.330">
    <property type="match status" value="1"/>
</dbReference>
<name>A0AA36GHV8_CYLNA</name>
<evidence type="ECO:0000256" key="2">
    <source>
        <dbReference type="PROSITE-ProRule" id="PRU00047"/>
    </source>
</evidence>
<dbReference type="Proteomes" id="UP001176961">
    <property type="component" value="Unassembled WGS sequence"/>
</dbReference>
<accession>A0AA36GHV8</accession>
<keyword evidence="2" id="KW-0863">Zinc-finger</keyword>
<feature type="domain" description="RRM" evidence="4">
    <location>
        <begin position="2"/>
        <end position="71"/>
    </location>
</feature>
<evidence type="ECO:0000313" key="6">
    <source>
        <dbReference type="EMBL" id="CAJ0592058.1"/>
    </source>
</evidence>
<dbReference type="GO" id="GO:0008270">
    <property type="term" value="F:zinc ion binding"/>
    <property type="evidence" value="ECO:0007669"/>
    <property type="project" value="UniProtKB-KW"/>
</dbReference>
<comment type="caution">
    <text evidence="6">The sequence shown here is derived from an EMBL/GenBank/DDBJ whole genome shotgun (WGS) entry which is preliminary data.</text>
</comment>
<gene>
    <name evidence="6" type="ORF">CYNAS_LOCUS4041</name>
</gene>
<dbReference type="SUPFAM" id="SSF54928">
    <property type="entry name" value="RNA-binding domain, RBD"/>
    <property type="match status" value="1"/>
</dbReference>
<evidence type="ECO:0000259" key="4">
    <source>
        <dbReference type="PROSITE" id="PS50102"/>
    </source>
</evidence>
<dbReference type="PANTHER" id="PTHR48025:SF1">
    <property type="entry name" value="RRM DOMAIN-CONTAINING PROTEIN"/>
    <property type="match status" value="1"/>
</dbReference>
<dbReference type="EMBL" id="CATQJL010000001">
    <property type="protein sequence ID" value="CAJ0592058.1"/>
    <property type="molecule type" value="Genomic_DNA"/>
</dbReference>
<keyword evidence="7" id="KW-1185">Reference proteome</keyword>
<proteinExistence type="predicted"/>
<keyword evidence="2" id="KW-0479">Metal-binding</keyword>
<dbReference type="AlphaFoldDB" id="A0AA36GHV8"/>
<evidence type="ECO:0008006" key="8">
    <source>
        <dbReference type="Google" id="ProtNLM"/>
    </source>
</evidence>
<evidence type="ECO:0000256" key="3">
    <source>
        <dbReference type="PROSITE-ProRule" id="PRU00176"/>
    </source>
</evidence>
<dbReference type="InterPro" id="IPR000504">
    <property type="entry name" value="RRM_dom"/>
</dbReference>
<evidence type="ECO:0000313" key="7">
    <source>
        <dbReference type="Proteomes" id="UP001176961"/>
    </source>
</evidence>
<evidence type="ECO:0000256" key="1">
    <source>
        <dbReference type="ARBA" id="ARBA00022884"/>
    </source>
</evidence>
<keyword evidence="1 3" id="KW-0694">RNA-binding</keyword>
<reference evidence="6" key="1">
    <citation type="submission" date="2023-07" db="EMBL/GenBank/DDBJ databases">
        <authorList>
            <consortium name="CYATHOMIX"/>
        </authorList>
    </citation>
    <scope>NUCLEOTIDE SEQUENCE</scope>
    <source>
        <strain evidence="6">N/A</strain>
    </source>
</reference>
<dbReference type="Pfam" id="PF00076">
    <property type="entry name" value="RRM_1"/>
    <property type="match status" value="1"/>
</dbReference>
<dbReference type="InterPro" id="IPR050502">
    <property type="entry name" value="Euk_RNA-bind_prot"/>
</dbReference>
<evidence type="ECO:0000259" key="5">
    <source>
        <dbReference type="PROSITE" id="PS50158"/>
    </source>
</evidence>
<dbReference type="GO" id="GO:0003729">
    <property type="term" value="F:mRNA binding"/>
    <property type="evidence" value="ECO:0007669"/>
    <property type="project" value="TreeGrafter"/>
</dbReference>
<keyword evidence="2" id="KW-0862">Zinc</keyword>
<protein>
    <recommendedName>
        <fullName evidence="8">RRM domain-containing protein</fullName>
    </recommendedName>
</protein>
<dbReference type="PANTHER" id="PTHR48025">
    <property type="entry name" value="OS02G0815200 PROTEIN"/>
    <property type="match status" value="1"/>
</dbReference>
<dbReference type="InterPro" id="IPR035979">
    <property type="entry name" value="RBD_domain_sf"/>
</dbReference>
<dbReference type="PROSITE" id="PS50102">
    <property type="entry name" value="RRM"/>
    <property type="match status" value="1"/>
</dbReference>
<dbReference type="InterPro" id="IPR012677">
    <property type="entry name" value="Nucleotide-bd_a/b_plait_sf"/>
</dbReference>
<organism evidence="6 7">
    <name type="scientific">Cylicocyclus nassatus</name>
    <name type="common">Nematode worm</name>
    <dbReference type="NCBI Taxonomy" id="53992"/>
    <lineage>
        <taxon>Eukaryota</taxon>
        <taxon>Metazoa</taxon>
        <taxon>Ecdysozoa</taxon>
        <taxon>Nematoda</taxon>
        <taxon>Chromadorea</taxon>
        <taxon>Rhabditida</taxon>
        <taxon>Rhabditina</taxon>
        <taxon>Rhabditomorpha</taxon>
        <taxon>Strongyloidea</taxon>
        <taxon>Strongylidae</taxon>
        <taxon>Cylicocyclus</taxon>
    </lineage>
</organism>
<dbReference type="SMART" id="SM00360">
    <property type="entry name" value="RRM"/>
    <property type="match status" value="1"/>
</dbReference>
<feature type="domain" description="CCHC-type" evidence="5">
    <location>
        <begin position="83"/>
        <end position="98"/>
    </location>
</feature>
<dbReference type="InterPro" id="IPR001878">
    <property type="entry name" value="Znf_CCHC"/>
</dbReference>